<name>A0ABW5SFD4_9FLAO</name>
<evidence type="ECO:0000313" key="4">
    <source>
        <dbReference type="Proteomes" id="UP001597357"/>
    </source>
</evidence>
<keyword evidence="4" id="KW-1185">Reference proteome</keyword>
<proteinExistence type="predicted"/>
<evidence type="ECO:0000313" key="3">
    <source>
        <dbReference type="EMBL" id="MFD2697402.1"/>
    </source>
</evidence>
<evidence type="ECO:0000259" key="2">
    <source>
        <dbReference type="Pfam" id="PF22546"/>
    </source>
</evidence>
<dbReference type="Pfam" id="PF22546">
    <property type="entry name" value="2CompART"/>
    <property type="match status" value="1"/>
</dbReference>
<dbReference type="InterPro" id="IPR054775">
    <property type="entry name" value="2CompART"/>
</dbReference>
<dbReference type="Proteomes" id="UP001597357">
    <property type="component" value="Unassembled WGS sequence"/>
</dbReference>
<gene>
    <name evidence="3" type="ORF">ACFSQ0_05315</name>
</gene>
<feature type="domain" description="2-Component system ADP-ribosyltransferase" evidence="2">
    <location>
        <begin position="7"/>
        <end position="122"/>
    </location>
</feature>
<dbReference type="EMBL" id="JBHULZ010000023">
    <property type="protein sequence ID" value="MFD2697402.1"/>
    <property type="molecule type" value="Genomic_DNA"/>
</dbReference>
<sequence length="554" mass="64095">MKKTATFYIHIQSDTLAHYLVRGIFCPSRFLTNKNKDMQDQFDSFLILSDKKWNTESDCSIKIILLEEEIAKLFDLQKNYVALAGCLPISRLKMIYFADKKKAENVIWNINQGAAYVPEWAISFENKNKQESVSLTEKHSFPGDDNEGLLKTHLQRYDRLMGGFAFMRTAHLLKEYHQLDITRKSASAISYFNTEIAESVKNQNVKLDTNILNVFSGKDPIYSYLGKEITDEIITTVSKKENQKVTKQFNTIILDQLDQNSLTFELAMLFTYGKGKVKSDSDLVSGLFNNINVEFVEKLALVYGLNSGYKALRNAYSNANYTENIKFKLLTKLEFYLIESLYRYAFWNHTISNSFSFINDLEIKKNSIIKNDNFQYLRLFDSVYAYEKTKTKKDNKESLSSMIKQTVNKWCSTNAVELDVSGFDETLINKILPLIKENIIVKKVDYSSKTNNVKNDKEFKSRVDESKIEKQSLKNSIEDVLEKNSKKQPSGPLKLFDDTEQCSTKDSKDDDELSYKDLDNLKVTELKKLCKKKGYTNYSKLLKEDLIKFIMSQQ</sequence>
<protein>
    <recommendedName>
        <fullName evidence="2">2-Component system ADP-ribosyltransferase domain-containing protein</fullName>
    </recommendedName>
</protein>
<organism evidence="3 4">
    <name type="scientific">Mesonia sediminis</name>
    <dbReference type="NCBI Taxonomy" id="1703946"/>
    <lineage>
        <taxon>Bacteria</taxon>
        <taxon>Pseudomonadati</taxon>
        <taxon>Bacteroidota</taxon>
        <taxon>Flavobacteriia</taxon>
        <taxon>Flavobacteriales</taxon>
        <taxon>Flavobacteriaceae</taxon>
        <taxon>Mesonia</taxon>
    </lineage>
</organism>
<dbReference type="RefSeq" id="WP_379045182.1">
    <property type="nucleotide sequence ID" value="NZ_JBHULZ010000023.1"/>
</dbReference>
<feature type="region of interest" description="Disordered" evidence="1">
    <location>
        <begin position="482"/>
        <end position="509"/>
    </location>
</feature>
<comment type="caution">
    <text evidence="3">The sequence shown here is derived from an EMBL/GenBank/DDBJ whole genome shotgun (WGS) entry which is preliminary data.</text>
</comment>
<evidence type="ECO:0000256" key="1">
    <source>
        <dbReference type="SAM" id="MobiDB-lite"/>
    </source>
</evidence>
<reference evidence="4" key="1">
    <citation type="journal article" date="2019" name="Int. J. Syst. Evol. Microbiol.">
        <title>The Global Catalogue of Microorganisms (GCM) 10K type strain sequencing project: providing services to taxonomists for standard genome sequencing and annotation.</title>
        <authorList>
            <consortium name="The Broad Institute Genomics Platform"/>
            <consortium name="The Broad Institute Genome Sequencing Center for Infectious Disease"/>
            <person name="Wu L."/>
            <person name="Ma J."/>
        </authorList>
    </citation>
    <scope>NUCLEOTIDE SEQUENCE [LARGE SCALE GENOMIC DNA]</scope>
    <source>
        <strain evidence="4">KCTC 42255</strain>
    </source>
</reference>
<accession>A0ABW5SFD4</accession>